<dbReference type="EMBL" id="CAUYUJ010008458">
    <property type="protein sequence ID" value="CAK0824013.1"/>
    <property type="molecule type" value="Genomic_DNA"/>
</dbReference>
<keyword evidence="3" id="KW-1185">Reference proteome</keyword>
<feature type="compositionally biased region" description="Low complexity" evidence="1">
    <location>
        <begin position="214"/>
        <end position="223"/>
    </location>
</feature>
<name>A0ABN9RXA8_9DINO</name>
<feature type="region of interest" description="Disordered" evidence="1">
    <location>
        <begin position="214"/>
        <end position="290"/>
    </location>
</feature>
<feature type="compositionally biased region" description="Basic residues" evidence="1">
    <location>
        <begin position="65"/>
        <end position="81"/>
    </location>
</feature>
<reference evidence="2" key="1">
    <citation type="submission" date="2023-10" db="EMBL/GenBank/DDBJ databases">
        <authorList>
            <person name="Chen Y."/>
            <person name="Shah S."/>
            <person name="Dougan E. K."/>
            <person name="Thang M."/>
            <person name="Chan C."/>
        </authorList>
    </citation>
    <scope>NUCLEOTIDE SEQUENCE [LARGE SCALE GENOMIC DNA]</scope>
</reference>
<feature type="region of interest" description="Disordered" evidence="1">
    <location>
        <begin position="143"/>
        <end position="173"/>
    </location>
</feature>
<accession>A0ABN9RXA8</accession>
<proteinExistence type="predicted"/>
<feature type="compositionally biased region" description="Low complexity" evidence="1">
    <location>
        <begin position="271"/>
        <end position="284"/>
    </location>
</feature>
<feature type="region of interest" description="Disordered" evidence="1">
    <location>
        <begin position="1"/>
        <end position="126"/>
    </location>
</feature>
<evidence type="ECO:0000313" key="3">
    <source>
        <dbReference type="Proteomes" id="UP001189429"/>
    </source>
</evidence>
<organism evidence="2 3">
    <name type="scientific">Prorocentrum cordatum</name>
    <dbReference type="NCBI Taxonomy" id="2364126"/>
    <lineage>
        <taxon>Eukaryota</taxon>
        <taxon>Sar</taxon>
        <taxon>Alveolata</taxon>
        <taxon>Dinophyceae</taxon>
        <taxon>Prorocentrales</taxon>
        <taxon>Prorocentraceae</taxon>
        <taxon>Prorocentrum</taxon>
    </lineage>
</organism>
<feature type="compositionally biased region" description="Low complexity" evidence="1">
    <location>
        <begin position="232"/>
        <end position="247"/>
    </location>
</feature>
<gene>
    <name evidence="2" type="ORF">PCOR1329_LOCUS24545</name>
</gene>
<evidence type="ECO:0000256" key="1">
    <source>
        <dbReference type="SAM" id="MobiDB-lite"/>
    </source>
</evidence>
<comment type="caution">
    <text evidence="2">The sequence shown here is derived from an EMBL/GenBank/DDBJ whole genome shotgun (WGS) entry which is preliminary data.</text>
</comment>
<feature type="compositionally biased region" description="Low complexity" evidence="1">
    <location>
        <begin position="152"/>
        <end position="165"/>
    </location>
</feature>
<evidence type="ECO:0000313" key="2">
    <source>
        <dbReference type="EMBL" id="CAK0824013.1"/>
    </source>
</evidence>
<protein>
    <submittedName>
        <fullName evidence="2">Uncharacterized protein</fullName>
    </submittedName>
</protein>
<sequence>MRARLLGEPPRSSKTRRAAGLSRTPPLRARGRARQVQAAPANGAGKTGAHLRDSRRRAQREQKTGRRRRSRGRRRRRRRTGRLCPSEKPSAPTPPLRNARRGSPPQPPAWCRPPAPRERRGDKMVVRTSGGLCRARRRSGETLCKPDRPRSRTSWRAGRWAAARRGPGRGCPPPATRLSWGPCWGAAARLKAPRGRGWGPLGGGGAGPPLAVAAARGASAGRPRSSERHSRSSGATAAALQAAVQQARGCKGGRVPTGCASAAGRGRRRTTTTTDARGGRTTSSQASGLL</sequence>
<feature type="compositionally biased region" description="Pro residues" evidence="1">
    <location>
        <begin position="104"/>
        <end position="114"/>
    </location>
</feature>
<feature type="compositionally biased region" description="Basic and acidic residues" evidence="1">
    <location>
        <begin position="115"/>
        <end position="125"/>
    </location>
</feature>
<dbReference type="Proteomes" id="UP001189429">
    <property type="component" value="Unassembled WGS sequence"/>
</dbReference>